<sequence>MDVDEATESMDGLVNENEADCTANYPIQDKPFTLSTRFWEECYKGGKRFDIKSNRTNQWNQHFEEVHEFCSGETQCRHVTGERGIELGKELQSECPTIKRLHLIVEIPDRLLEEGYMNNSSDPKVMGRIASEYRTKSDLDKNVSIFMHELTQQFKKEFPGKGLKGSIHFYSEYPVFHSLLMLEAVLKYALTKGSLPPGMKSTRTKPVFLYLDATGSLLSKLFQDLKRIRVYSLVMAGESKYPPLEVSTFASSSHITEDVCFWLDRVARNMKLLTTRRPVVDKLGTDCSLPLLQAALRASKGKKHLPALRYVQMEVRLLRQRLRERIFRLRKGKMIRRYDPKIDGTDSDSRDAAVDGELLRANKSWFTKESRRGGGRRICGSRPPNLSRKRMVYTAKSGSLFQ</sequence>
<comment type="caution">
    <text evidence="1">The sequence shown here is derived from an EMBL/GenBank/DDBJ whole genome shotgun (WGS) entry which is preliminary data.</text>
</comment>
<dbReference type="Proteomes" id="UP001239111">
    <property type="component" value="Chromosome 2"/>
</dbReference>
<keyword evidence="2" id="KW-1185">Reference proteome</keyword>
<name>A0ACC2P2R3_9HYME</name>
<reference evidence="1" key="1">
    <citation type="submission" date="2023-04" db="EMBL/GenBank/DDBJ databases">
        <title>A chromosome-level genome assembly of the parasitoid wasp Eretmocerus hayati.</title>
        <authorList>
            <person name="Zhong Y."/>
            <person name="Liu S."/>
            <person name="Liu Y."/>
        </authorList>
    </citation>
    <scope>NUCLEOTIDE SEQUENCE</scope>
    <source>
        <strain evidence="1">ZJU_SS_LIU_2023</strain>
    </source>
</reference>
<dbReference type="EMBL" id="CM056742">
    <property type="protein sequence ID" value="KAJ8677398.1"/>
    <property type="molecule type" value="Genomic_DNA"/>
</dbReference>
<evidence type="ECO:0000313" key="1">
    <source>
        <dbReference type="EMBL" id="KAJ8677398.1"/>
    </source>
</evidence>
<gene>
    <name evidence="1" type="ORF">QAD02_013185</name>
</gene>
<accession>A0ACC2P2R3</accession>
<protein>
    <submittedName>
        <fullName evidence="1">Uncharacterized protein</fullName>
    </submittedName>
</protein>
<evidence type="ECO:0000313" key="2">
    <source>
        <dbReference type="Proteomes" id="UP001239111"/>
    </source>
</evidence>
<organism evidence="1 2">
    <name type="scientific">Eretmocerus hayati</name>
    <dbReference type="NCBI Taxonomy" id="131215"/>
    <lineage>
        <taxon>Eukaryota</taxon>
        <taxon>Metazoa</taxon>
        <taxon>Ecdysozoa</taxon>
        <taxon>Arthropoda</taxon>
        <taxon>Hexapoda</taxon>
        <taxon>Insecta</taxon>
        <taxon>Pterygota</taxon>
        <taxon>Neoptera</taxon>
        <taxon>Endopterygota</taxon>
        <taxon>Hymenoptera</taxon>
        <taxon>Apocrita</taxon>
        <taxon>Proctotrupomorpha</taxon>
        <taxon>Chalcidoidea</taxon>
        <taxon>Aphelinidae</taxon>
        <taxon>Aphelininae</taxon>
        <taxon>Eretmocerus</taxon>
    </lineage>
</organism>
<proteinExistence type="predicted"/>